<sequence length="248" mass="28104">MDNVTMSMLEYDQMKERLREYAVSYVGRKHIDELIPASNLRAIRMSLDETAEAKALLDKGASVPLPSLEGIDHIASLLHTGYLFAEQDFMAVLIFLNSCGQLRKYMASKRDIAPVISSYASSMQETDRLKSEIERCIRFGRVDDQASKNLERVRKKIAVTKERIQKKMSSIMSKHSSILQENLVSVRGGRYVIPVKREYHKQVKGAVLDQSTSGQTVYVEPEEISQLQTELGMLEGDEAREEGLYSVH</sequence>
<dbReference type="InterPro" id="IPR036187">
    <property type="entry name" value="DNA_mismatch_repair_MutS_sf"/>
</dbReference>
<dbReference type="PANTHER" id="PTHR48466:SF2">
    <property type="entry name" value="OS10G0509000 PROTEIN"/>
    <property type="match status" value="1"/>
</dbReference>
<dbReference type="GO" id="GO:0030983">
    <property type="term" value="F:mismatched DNA binding"/>
    <property type="evidence" value="ECO:0007669"/>
    <property type="project" value="InterPro"/>
</dbReference>
<dbReference type="RefSeq" id="WP_306304800.1">
    <property type="nucleotide sequence ID" value="NZ_BAVZ01000013.1"/>
</dbReference>
<dbReference type="InterPro" id="IPR045076">
    <property type="entry name" value="MutS"/>
</dbReference>
<dbReference type="eggNOG" id="COG1193">
    <property type="taxonomic scope" value="Bacteria"/>
</dbReference>
<protein>
    <submittedName>
        <fullName evidence="1">Recombination inhibitory protein MutS2</fullName>
    </submittedName>
</protein>
<organism evidence="1 2">
    <name type="scientific">Paenibacillus pini JCM 16418</name>
    <dbReference type="NCBI Taxonomy" id="1236976"/>
    <lineage>
        <taxon>Bacteria</taxon>
        <taxon>Bacillati</taxon>
        <taxon>Bacillota</taxon>
        <taxon>Bacilli</taxon>
        <taxon>Bacillales</taxon>
        <taxon>Paenibacillaceae</taxon>
        <taxon>Paenibacillus</taxon>
    </lineage>
</organism>
<keyword evidence="2" id="KW-1185">Reference proteome</keyword>
<gene>
    <name evidence="1" type="ORF">JCM16418_3737</name>
</gene>
<dbReference type="GO" id="GO:0140664">
    <property type="term" value="F:ATP-dependent DNA damage sensor activity"/>
    <property type="evidence" value="ECO:0007669"/>
    <property type="project" value="InterPro"/>
</dbReference>
<dbReference type="PANTHER" id="PTHR48466">
    <property type="entry name" value="OS10G0509000 PROTEIN-RELATED"/>
    <property type="match status" value="1"/>
</dbReference>
<comment type="caution">
    <text evidence="1">The sequence shown here is derived from an EMBL/GenBank/DDBJ whole genome shotgun (WGS) entry which is preliminary data.</text>
</comment>
<name>W7YY95_9BACL</name>
<proteinExistence type="predicted"/>
<accession>W7YY95</accession>
<dbReference type="Proteomes" id="UP000019364">
    <property type="component" value="Unassembled WGS sequence"/>
</dbReference>
<dbReference type="GO" id="GO:0005524">
    <property type="term" value="F:ATP binding"/>
    <property type="evidence" value="ECO:0007669"/>
    <property type="project" value="InterPro"/>
</dbReference>
<evidence type="ECO:0000313" key="1">
    <source>
        <dbReference type="EMBL" id="GAF09591.1"/>
    </source>
</evidence>
<dbReference type="STRING" id="1236976.JCM16418_3737"/>
<dbReference type="AlphaFoldDB" id="W7YY95"/>
<dbReference type="SUPFAM" id="SSF48334">
    <property type="entry name" value="DNA repair protein MutS, domain III"/>
    <property type="match status" value="1"/>
</dbReference>
<evidence type="ECO:0000313" key="2">
    <source>
        <dbReference type="Proteomes" id="UP000019364"/>
    </source>
</evidence>
<reference evidence="1 2" key="1">
    <citation type="journal article" date="2014" name="Genome Announc.">
        <title>Draft Genome Sequence of Paenibacillus pini JCM 16418T, Isolated from the Rhizosphere of Pine Tree.</title>
        <authorList>
            <person name="Yuki M."/>
            <person name="Oshima K."/>
            <person name="Suda W."/>
            <person name="Oshida Y."/>
            <person name="Kitamura K."/>
            <person name="Iida Y."/>
            <person name="Hattori M."/>
            <person name="Ohkuma M."/>
        </authorList>
    </citation>
    <scope>NUCLEOTIDE SEQUENCE [LARGE SCALE GENOMIC DNA]</scope>
    <source>
        <strain evidence="1 2">JCM 16418</strain>
    </source>
</reference>
<dbReference type="GO" id="GO:0006298">
    <property type="term" value="P:mismatch repair"/>
    <property type="evidence" value="ECO:0007669"/>
    <property type="project" value="InterPro"/>
</dbReference>
<dbReference type="EMBL" id="BAVZ01000013">
    <property type="protein sequence ID" value="GAF09591.1"/>
    <property type="molecule type" value="Genomic_DNA"/>
</dbReference>